<evidence type="ECO:0000313" key="5">
    <source>
        <dbReference type="EMBL" id="SFN25249.1"/>
    </source>
</evidence>
<dbReference type="AlphaFoldDB" id="A0A1I4XJ04"/>
<gene>
    <name evidence="5" type="ORF">SAMN05660413_00049</name>
</gene>
<name>A0A1I4XJ04_9FLAO</name>
<dbReference type="SUPFAM" id="SSF57783">
    <property type="entry name" value="Zinc beta-ribbon"/>
    <property type="match status" value="1"/>
</dbReference>
<evidence type="ECO:0000259" key="4">
    <source>
        <dbReference type="Pfam" id="PF01807"/>
    </source>
</evidence>
<dbReference type="RefSeq" id="WP_093405279.1">
    <property type="nucleotide sequence ID" value="NZ_FOVL01000001.1"/>
</dbReference>
<dbReference type="GO" id="GO:0003899">
    <property type="term" value="F:DNA-directed RNA polymerase activity"/>
    <property type="evidence" value="ECO:0007669"/>
    <property type="project" value="InterPro"/>
</dbReference>
<dbReference type="Proteomes" id="UP000199153">
    <property type="component" value="Unassembled WGS sequence"/>
</dbReference>
<organism evidence="5 6">
    <name type="scientific">Salegentibacter flavus</name>
    <dbReference type="NCBI Taxonomy" id="287099"/>
    <lineage>
        <taxon>Bacteria</taxon>
        <taxon>Pseudomonadati</taxon>
        <taxon>Bacteroidota</taxon>
        <taxon>Flavobacteriia</taxon>
        <taxon>Flavobacteriales</taxon>
        <taxon>Flavobacteriaceae</taxon>
        <taxon>Salegentibacter</taxon>
    </lineage>
</organism>
<dbReference type="Gene3D" id="3.40.1360.10">
    <property type="match status" value="1"/>
</dbReference>
<dbReference type="Pfam" id="PF01807">
    <property type="entry name" value="Zn_ribbon_DnaG"/>
    <property type="match status" value="1"/>
</dbReference>
<keyword evidence="3" id="KW-0862">Zinc</keyword>
<dbReference type="Gene3D" id="3.90.580.10">
    <property type="entry name" value="Zinc finger, CHC2-type domain"/>
    <property type="match status" value="1"/>
</dbReference>
<evidence type="ECO:0000256" key="1">
    <source>
        <dbReference type="ARBA" id="ARBA00022723"/>
    </source>
</evidence>
<evidence type="ECO:0000256" key="2">
    <source>
        <dbReference type="ARBA" id="ARBA00022771"/>
    </source>
</evidence>
<dbReference type="CDD" id="cd00188">
    <property type="entry name" value="TOPRIM"/>
    <property type="match status" value="1"/>
</dbReference>
<dbReference type="STRING" id="287099.SAMN05660413_00049"/>
<reference evidence="5 6" key="1">
    <citation type="submission" date="2016-10" db="EMBL/GenBank/DDBJ databases">
        <authorList>
            <person name="de Groot N.N."/>
        </authorList>
    </citation>
    <scope>NUCLEOTIDE SEQUENCE [LARGE SCALE GENOMIC DNA]</scope>
    <source>
        <strain evidence="5 6">DSM 17794</strain>
    </source>
</reference>
<dbReference type="OrthoDB" id="8536512at2"/>
<keyword evidence="6" id="KW-1185">Reference proteome</keyword>
<dbReference type="PANTHER" id="PTHR30313:SF2">
    <property type="entry name" value="DNA PRIMASE"/>
    <property type="match status" value="1"/>
</dbReference>
<dbReference type="Pfam" id="PF13155">
    <property type="entry name" value="Toprim_2"/>
    <property type="match status" value="1"/>
</dbReference>
<dbReference type="InterPro" id="IPR036977">
    <property type="entry name" value="DNA_primase_Znf_CHC2"/>
</dbReference>
<keyword evidence="1" id="KW-0479">Metal-binding</keyword>
<dbReference type="InterPro" id="IPR050219">
    <property type="entry name" value="DnaG_primase"/>
</dbReference>
<accession>A0A1I4XJ04</accession>
<dbReference type="PANTHER" id="PTHR30313">
    <property type="entry name" value="DNA PRIMASE"/>
    <property type="match status" value="1"/>
</dbReference>
<dbReference type="GO" id="GO:0008270">
    <property type="term" value="F:zinc ion binding"/>
    <property type="evidence" value="ECO:0007669"/>
    <property type="project" value="UniProtKB-KW"/>
</dbReference>
<dbReference type="InterPro" id="IPR002694">
    <property type="entry name" value="Znf_CHC2"/>
</dbReference>
<dbReference type="EMBL" id="FOVL01000001">
    <property type="protein sequence ID" value="SFN25249.1"/>
    <property type="molecule type" value="Genomic_DNA"/>
</dbReference>
<dbReference type="SUPFAM" id="SSF56731">
    <property type="entry name" value="DNA primase core"/>
    <property type="match status" value="1"/>
</dbReference>
<evidence type="ECO:0000256" key="3">
    <source>
        <dbReference type="ARBA" id="ARBA00022833"/>
    </source>
</evidence>
<protein>
    <submittedName>
        <fullName evidence="5">Toprim-like</fullName>
    </submittedName>
</protein>
<dbReference type="GO" id="GO:0003677">
    <property type="term" value="F:DNA binding"/>
    <property type="evidence" value="ECO:0007669"/>
    <property type="project" value="InterPro"/>
</dbReference>
<dbReference type="GO" id="GO:0006269">
    <property type="term" value="P:DNA replication, synthesis of primer"/>
    <property type="evidence" value="ECO:0007669"/>
    <property type="project" value="TreeGrafter"/>
</dbReference>
<proteinExistence type="predicted"/>
<dbReference type="GO" id="GO:0005737">
    <property type="term" value="C:cytoplasm"/>
    <property type="evidence" value="ECO:0007669"/>
    <property type="project" value="TreeGrafter"/>
</dbReference>
<sequence length="284" mass="32945">MKKERLSCEKARNICIVKSLAKLGHFPSRTTEKEAWFLSPLRSETQASFKVSKIRNSWYDFGIGKGGNLIDLVCLMNDCEVKEALQLLQQDTVTPYFNPPKKQHLKKRKIQITAVEPLSHAALINYLKSRRIPVKIALRYCYQVRYRWKDKQYFAIGLENHKGGWELRNKYFKNSSSPKTFSFFERGSKQLLITEGMFDFLSLASMDKELVKKSDAVVLNSLAFIEKIKLLIPKYKQVLLYLDNDPAGIKATGMLLNLYPNITDKSDSYKPYEDLNEKLKNERL</sequence>
<keyword evidence="2" id="KW-0863">Zinc-finger</keyword>
<feature type="domain" description="Zinc finger CHC2-type" evidence="4">
    <location>
        <begin position="35"/>
        <end position="90"/>
    </location>
</feature>
<evidence type="ECO:0000313" key="6">
    <source>
        <dbReference type="Proteomes" id="UP000199153"/>
    </source>
</evidence>